<evidence type="ECO:0000313" key="3">
    <source>
        <dbReference type="EMBL" id="MFK8292471.1"/>
    </source>
</evidence>
<feature type="domain" description="WYL" evidence="1">
    <location>
        <begin position="129"/>
        <end position="197"/>
    </location>
</feature>
<evidence type="ECO:0000313" key="4">
    <source>
        <dbReference type="Proteomes" id="UP001622370"/>
    </source>
</evidence>
<feature type="domain" description="WCX" evidence="2">
    <location>
        <begin position="229"/>
        <end position="304"/>
    </location>
</feature>
<dbReference type="PANTHER" id="PTHR34580">
    <property type="match status" value="1"/>
</dbReference>
<dbReference type="Pfam" id="PF25583">
    <property type="entry name" value="WCX"/>
    <property type="match status" value="1"/>
</dbReference>
<dbReference type="Pfam" id="PF13280">
    <property type="entry name" value="WYL"/>
    <property type="match status" value="1"/>
</dbReference>
<dbReference type="RefSeq" id="WP_203965980.1">
    <property type="nucleotide sequence ID" value="NZ_BOPJ01000002.1"/>
</dbReference>
<dbReference type="Proteomes" id="UP001622370">
    <property type="component" value="Unassembled WGS sequence"/>
</dbReference>
<sequence>MKRTTTKESTSRLFNRYMWLVDLIARKQEITYEEINNYWLRSPLNEDEKDFPLRTFHNHREAIAQMFDIDIECDTKNGYKYYIPRMEDIAQNTLRSWLLNTFTVGNLLQEKKSLHHRILLENVPSGREFLGQIVEAMKENLKLIIIHQSFFSDSPSQVVIHPYCIKIFKQRWYVIAHKEIDNALRIYALDRIKELKITNETFEIPNDFEANTLFENNFGIILDDSIKLEKITLKVKYYTAKYLNSLPLHHSQKEIKSEGEYTFFEYFLCPTFDFRQEILLHGAEIEVLSPESFRNEIKEIVSQMQGFYK</sequence>
<dbReference type="PROSITE" id="PS52050">
    <property type="entry name" value="WYL"/>
    <property type="match status" value="1"/>
</dbReference>
<accession>A0ABW8Q7X3</accession>
<dbReference type="PANTHER" id="PTHR34580:SF9">
    <property type="entry name" value="SLL5097 PROTEIN"/>
    <property type="match status" value="1"/>
</dbReference>
<name>A0ABW8Q7X3_9FLAO</name>
<organism evidence="3 4">
    <name type="scientific">Capnocytophaga stomatis</name>
    <dbReference type="NCBI Taxonomy" id="1848904"/>
    <lineage>
        <taxon>Bacteria</taxon>
        <taxon>Pseudomonadati</taxon>
        <taxon>Bacteroidota</taxon>
        <taxon>Flavobacteriia</taxon>
        <taxon>Flavobacteriales</taxon>
        <taxon>Flavobacteriaceae</taxon>
        <taxon>Capnocytophaga</taxon>
    </lineage>
</organism>
<dbReference type="InterPro" id="IPR026881">
    <property type="entry name" value="WYL_dom"/>
</dbReference>
<dbReference type="InterPro" id="IPR057727">
    <property type="entry name" value="WCX_dom"/>
</dbReference>
<protein>
    <submittedName>
        <fullName evidence="3">Helix-turn-helix transcriptional regulator</fullName>
    </submittedName>
</protein>
<dbReference type="EMBL" id="JBJGWJ010000001">
    <property type="protein sequence ID" value="MFK8292471.1"/>
    <property type="molecule type" value="Genomic_DNA"/>
</dbReference>
<proteinExistence type="predicted"/>
<dbReference type="InterPro" id="IPR051534">
    <property type="entry name" value="CBASS_pafABC_assoc_protein"/>
</dbReference>
<comment type="caution">
    <text evidence="3">The sequence shown here is derived from an EMBL/GenBank/DDBJ whole genome shotgun (WGS) entry which is preliminary data.</text>
</comment>
<keyword evidence="4" id="KW-1185">Reference proteome</keyword>
<evidence type="ECO:0000259" key="2">
    <source>
        <dbReference type="Pfam" id="PF25583"/>
    </source>
</evidence>
<reference evidence="3 4" key="1">
    <citation type="journal article" date="2016" name="Sci. Rep.">
        <title>Whole genome sequencing identifies a novel species of the genus Capnocytophaga isolated from dog and cat bite wounds in humans.</title>
        <authorList>
            <person name="Zangenah S."/>
            <person name="Abbasi N."/>
            <person name="Andersson A.F."/>
            <person name="Bergman P."/>
        </authorList>
    </citation>
    <scope>NUCLEOTIDE SEQUENCE [LARGE SCALE GENOMIC DNA]</scope>
    <source>
        <strain evidence="3 4">W5</strain>
    </source>
</reference>
<evidence type="ECO:0000259" key="1">
    <source>
        <dbReference type="Pfam" id="PF13280"/>
    </source>
</evidence>
<gene>
    <name evidence="3" type="ORF">ACI76L_01620</name>
</gene>